<gene>
    <name evidence="2" type="ORF">SAMN04488089_12030</name>
</gene>
<evidence type="ECO:0000313" key="3">
    <source>
        <dbReference type="Proteomes" id="UP000183496"/>
    </source>
</evidence>
<reference evidence="2 3" key="1">
    <citation type="submission" date="2016-10" db="EMBL/GenBank/DDBJ databases">
        <authorList>
            <person name="Varghese N."/>
            <person name="Submissions S."/>
        </authorList>
    </citation>
    <scope>NUCLEOTIDE SEQUENCE [LARGE SCALE GENOMIC DNA]</scope>
    <source>
        <strain evidence="3">DSM 19823 / KCTC 23066 / CCTCC M 208030 / D25</strain>
    </source>
</reference>
<sequence length="119" mass="14035">MKKYTETEVKIINVHIGLKLRLARLKKNLSQQDLSLLVASESVTIGRLERGEHFSNWALIFKLANTLNVTFIDLFQLKDREVLINLKNECFTLETKLNENKRRFYAKYEDRINALYCVE</sequence>
<dbReference type="InterPro" id="IPR010982">
    <property type="entry name" value="Lambda_DNA-bd_dom_sf"/>
</dbReference>
<dbReference type="Gene3D" id="1.10.260.40">
    <property type="entry name" value="lambda repressor-like DNA-binding domains"/>
    <property type="match status" value="1"/>
</dbReference>
<dbReference type="EMBL" id="FOFY01000020">
    <property type="protein sequence ID" value="SER58653.1"/>
    <property type="molecule type" value="Genomic_DNA"/>
</dbReference>
<dbReference type="SUPFAM" id="SSF47413">
    <property type="entry name" value="lambda repressor-like DNA-binding domains"/>
    <property type="match status" value="1"/>
</dbReference>
<keyword evidence="2" id="KW-0238">DNA-binding</keyword>
<dbReference type="KEGG" id="mpw:MPR_1304"/>
<evidence type="ECO:0000259" key="1">
    <source>
        <dbReference type="PROSITE" id="PS50943"/>
    </source>
</evidence>
<keyword evidence="3" id="KW-1185">Reference proteome</keyword>
<evidence type="ECO:0000313" key="2">
    <source>
        <dbReference type="EMBL" id="SER58653.1"/>
    </source>
</evidence>
<dbReference type="CDD" id="cd00093">
    <property type="entry name" value="HTH_XRE"/>
    <property type="match status" value="1"/>
</dbReference>
<name>A0AAJ5BFE6_MYRPR</name>
<accession>A0AAJ5BFE6</accession>
<dbReference type="InterPro" id="IPR001387">
    <property type="entry name" value="Cro/C1-type_HTH"/>
</dbReference>
<dbReference type="GO" id="GO:0003677">
    <property type="term" value="F:DNA binding"/>
    <property type="evidence" value="ECO:0007669"/>
    <property type="project" value="UniProtKB-KW"/>
</dbReference>
<proteinExistence type="predicted"/>
<dbReference type="SMART" id="SM00530">
    <property type="entry name" value="HTH_XRE"/>
    <property type="match status" value="1"/>
</dbReference>
<dbReference type="AlphaFoldDB" id="A0AAJ5BFE6"/>
<dbReference type="PROSITE" id="PS50943">
    <property type="entry name" value="HTH_CROC1"/>
    <property type="match status" value="1"/>
</dbReference>
<organism evidence="2 3">
    <name type="scientific">Myroides profundi</name>
    <dbReference type="NCBI Taxonomy" id="480520"/>
    <lineage>
        <taxon>Bacteria</taxon>
        <taxon>Pseudomonadati</taxon>
        <taxon>Bacteroidota</taxon>
        <taxon>Flavobacteriia</taxon>
        <taxon>Flavobacteriales</taxon>
        <taxon>Flavobacteriaceae</taxon>
        <taxon>Myroides</taxon>
    </lineage>
</organism>
<feature type="domain" description="HTH cro/C1-type" evidence="1">
    <location>
        <begin position="20"/>
        <end position="74"/>
    </location>
</feature>
<comment type="caution">
    <text evidence="2">The sequence shown here is derived from an EMBL/GenBank/DDBJ whole genome shotgun (WGS) entry which is preliminary data.</text>
</comment>
<protein>
    <submittedName>
        <fullName evidence="2">DNA-binding transcriptional regulator, XRE-family HTH domain</fullName>
    </submittedName>
</protein>
<dbReference type="Proteomes" id="UP000183496">
    <property type="component" value="Unassembled WGS sequence"/>
</dbReference>
<dbReference type="RefSeq" id="WP_006256855.1">
    <property type="nucleotide sequence ID" value="NZ_CP010817.1"/>
</dbReference>